<keyword evidence="5" id="KW-0862">Zinc</keyword>
<dbReference type="GO" id="GO:0000785">
    <property type="term" value="C:chromatin"/>
    <property type="evidence" value="ECO:0007669"/>
    <property type="project" value="UniProtKB-ARBA"/>
</dbReference>
<evidence type="ECO:0000256" key="5">
    <source>
        <dbReference type="ARBA" id="ARBA00022833"/>
    </source>
</evidence>
<dbReference type="FunFam" id="3.30.160.60:FF:001498">
    <property type="entry name" value="Zinc finger protein 404"/>
    <property type="match status" value="1"/>
</dbReference>
<keyword evidence="2" id="KW-0479">Metal-binding</keyword>
<keyword evidence="6" id="KW-0539">Nucleus</keyword>
<dbReference type="InterPro" id="IPR013087">
    <property type="entry name" value="Znf_C2H2_type"/>
</dbReference>
<dbReference type="PROSITE" id="PS00028">
    <property type="entry name" value="ZINC_FINGER_C2H2_1"/>
    <property type="match status" value="7"/>
</dbReference>
<dbReference type="VEuPathDB" id="VectorBase:CSON005096"/>
<evidence type="ECO:0000259" key="9">
    <source>
        <dbReference type="PROSITE" id="PS50157"/>
    </source>
</evidence>
<dbReference type="FunFam" id="3.30.160.60:FF:000446">
    <property type="entry name" value="Zinc finger protein"/>
    <property type="match status" value="1"/>
</dbReference>
<dbReference type="SUPFAM" id="SSF57667">
    <property type="entry name" value="beta-beta-alpha zinc fingers"/>
    <property type="match status" value="3"/>
</dbReference>
<feature type="domain" description="C2H2-type" evidence="9">
    <location>
        <begin position="277"/>
        <end position="300"/>
    </location>
</feature>
<feature type="domain" description="C2H2-type" evidence="9">
    <location>
        <begin position="247"/>
        <end position="270"/>
    </location>
</feature>
<dbReference type="GO" id="GO:0043565">
    <property type="term" value="F:sequence-specific DNA binding"/>
    <property type="evidence" value="ECO:0007669"/>
    <property type="project" value="UniProtKB-ARBA"/>
</dbReference>
<protein>
    <submittedName>
        <fullName evidence="11">CSON005096 protein</fullName>
    </submittedName>
</protein>
<evidence type="ECO:0000313" key="11">
    <source>
        <dbReference type="EMBL" id="SSX21677.1"/>
    </source>
</evidence>
<evidence type="ECO:0000256" key="8">
    <source>
        <dbReference type="SAM" id="MobiDB-lite"/>
    </source>
</evidence>
<evidence type="ECO:0000256" key="1">
    <source>
        <dbReference type="ARBA" id="ARBA00004123"/>
    </source>
</evidence>
<evidence type="ECO:0000256" key="4">
    <source>
        <dbReference type="ARBA" id="ARBA00022771"/>
    </source>
</evidence>
<dbReference type="PROSITE" id="PS50157">
    <property type="entry name" value="ZINC_FINGER_C2H2_2"/>
    <property type="match status" value="6"/>
</dbReference>
<sequence>MNLIVTIKSRSNKVFFQMAPCSKEKLAKISGLHVGELIENSPKMKCKKCSDLIKLNLYWTNAMVVIGDPPEEKSNKKGGGKAKKVTPKREKVSKKVPIMEEIDLPELNLDIKPELKPLMIENEIKKPIPEKSELNSTPIKEKTVCKTTKQSPPKIKQEPEIQFSDDNNDDFTWNDDTIHSSGPESEYEIPDWCQPNKPPRKKKKTERVKLPRTQNRRTICHVCSEEVSLVNIKSHLLIHENGEQNPYVCNECGKRFVRLTSLHAHLIKSHFRSLAKFKCDKCPRAFLSKSDMDRHLYSIHGIGESFSQTCPHCNVVLADKSILKAHIISLHTDPKLKKKHTCEYCSKIFFRKTHYKMHVLTHLPEDQWPYHCEKCGKGFKQPNLYRKHMLEHENPAAILTHCKVCGKGFRYANSLNVHMRIHTGEQPYECKFCNKRFGDRSNYRSHMKAHEAEMGVKLTLSFEEVRLVRLKVLDRDQLIGAKKVSNDTI</sequence>
<dbReference type="InterPro" id="IPR036236">
    <property type="entry name" value="Znf_C2H2_sf"/>
</dbReference>
<evidence type="ECO:0000313" key="10">
    <source>
        <dbReference type="EMBL" id="SSX01297.1"/>
    </source>
</evidence>
<dbReference type="SMART" id="SM00355">
    <property type="entry name" value="ZnF_C2H2"/>
    <property type="match status" value="8"/>
</dbReference>
<keyword evidence="4 7" id="KW-0863">Zinc-finger</keyword>
<dbReference type="EMBL" id="UFQS01000204">
    <property type="protein sequence ID" value="SSX01297.1"/>
    <property type="molecule type" value="Genomic_DNA"/>
</dbReference>
<feature type="compositionally biased region" description="Basic residues" evidence="8">
    <location>
        <begin position="76"/>
        <end position="91"/>
    </location>
</feature>
<dbReference type="AlphaFoldDB" id="A0A336LZM2"/>
<dbReference type="GO" id="GO:0040029">
    <property type="term" value="P:epigenetic regulation of gene expression"/>
    <property type="evidence" value="ECO:0007669"/>
    <property type="project" value="UniProtKB-ARBA"/>
</dbReference>
<feature type="domain" description="C2H2-type" evidence="9">
    <location>
        <begin position="370"/>
        <end position="397"/>
    </location>
</feature>
<reference evidence="11" key="2">
    <citation type="submission" date="2018-07" db="EMBL/GenBank/DDBJ databases">
        <authorList>
            <person name="Quirk P.G."/>
            <person name="Krulwich T.A."/>
        </authorList>
    </citation>
    <scope>NUCLEOTIDE SEQUENCE</scope>
</reference>
<evidence type="ECO:0000256" key="3">
    <source>
        <dbReference type="ARBA" id="ARBA00022737"/>
    </source>
</evidence>
<dbReference type="EMBL" id="UFQT01000204">
    <property type="protein sequence ID" value="SSX21677.1"/>
    <property type="molecule type" value="Genomic_DNA"/>
</dbReference>
<feature type="compositionally biased region" description="Basic and acidic residues" evidence="8">
    <location>
        <begin position="129"/>
        <end position="144"/>
    </location>
</feature>
<evidence type="ECO:0000256" key="7">
    <source>
        <dbReference type="PROSITE-ProRule" id="PRU00042"/>
    </source>
</evidence>
<dbReference type="Pfam" id="PF00096">
    <property type="entry name" value="zf-C2H2"/>
    <property type="match status" value="3"/>
</dbReference>
<accession>A0A336LZM2</accession>
<dbReference type="FunFam" id="3.30.160.60:FF:000690">
    <property type="entry name" value="Zinc finger protein 354C"/>
    <property type="match status" value="1"/>
</dbReference>
<feature type="domain" description="C2H2-type" evidence="9">
    <location>
        <begin position="340"/>
        <end position="367"/>
    </location>
</feature>
<evidence type="ECO:0000256" key="6">
    <source>
        <dbReference type="ARBA" id="ARBA00023242"/>
    </source>
</evidence>
<organism evidence="11">
    <name type="scientific">Culicoides sonorensis</name>
    <name type="common">Biting midge</name>
    <dbReference type="NCBI Taxonomy" id="179676"/>
    <lineage>
        <taxon>Eukaryota</taxon>
        <taxon>Metazoa</taxon>
        <taxon>Ecdysozoa</taxon>
        <taxon>Arthropoda</taxon>
        <taxon>Hexapoda</taxon>
        <taxon>Insecta</taxon>
        <taxon>Pterygota</taxon>
        <taxon>Neoptera</taxon>
        <taxon>Endopterygota</taxon>
        <taxon>Diptera</taxon>
        <taxon>Nematocera</taxon>
        <taxon>Chironomoidea</taxon>
        <taxon>Ceratopogonidae</taxon>
        <taxon>Ceratopogoninae</taxon>
        <taxon>Culicoides</taxon>
        <taxon>Monoculicoides</taxon>
    </lineage>
</organism>
<evidence type="ECO:0000256" key="2">
    <source>
        <dbReference type="ARBA" id="ARBA00022723"/>
    </source>
</evidence>
<gene>
    <name evidence="11" type="primary">CSON005096</name>
</gene>
<dbReference type="GO" id="GO:0008270">
    <property type="term" value="F:zinc ion binding"/>
    <property type="evidence" value="ECO:0007669"/>
    <property type="project" value="UniProtKB-KW"/>
</dbReference>
<keyword evidence="3" id="KW-0677">Repeat</keyword>
<comment type="subcellular location">
    <subcellularLocation>
        <location evidence="1">Nucleus</location>
    </subcellularLocation>
</comment>
<reference evidence="10" key="1">
    <citation type="submission" date="2018-04" db="EMBL/GenBank/DDBJ databases">
        <authorList>
            <person name="Go L.Y."/>
            <person name="Mitchell J.A."/>
        </authorList>
    </citation>
    <scope>NUCLEOTIDE SEQUENCE</scope>
    <source>
        <tissue evidence="10">Whole organism</tissue>
    </source>
</reference>
<dbReference type="Pfam" id="PF13912">
    <property type="entry name" value="zf-C2H2_6"/>
    <property type="match status" value="1"/>
</dbReference>
<dbReference type="GO" id="GO:0003682">
    <property type="term" value="F:chromatin binding"/>
    <property type="evidence" value="ECO:0007669"/>
    <property type="project" value="UniProtKB-ARBA"/>
</dbReference>
<dbReference type="PANTHER" id="PTHR24379:SF121">
    <property type="entry name" value="C2H2-TYPE DOMAIN-CONTAINING PROTEIN"/>
    <property type="match status" value="1"/>
</dbReference>
<feature type="domain" description="C2H2-type" evidence="9">
    <location>
        <begin position="428"/>
        <end position="455"/>
    </location>
</feature>
<dbReference type="Gene3D" id="3.30.160.60">
    <property type="entry name" value="Classic Zinc Finger"/>
    <property type="match status" value="5"/>
</dbReference>
<dbReference type="PANTHER" id="PTHR24379">
    <property type="entry name" value="KRAB AND ZINC FINGER DOMAIN-CONTAINING"/>
    <property type="match status" value="1"/>
</dbReference>
<dbReference type="GO" id="GO:0005634">
    <property type="term" value="C:nucleus"/>
    <property type="evidence" value="ECO:0007669"/>
    <property type="project" value="UniProtKB-SubCell"/>
</dbReference>
<feature type="region of interest" description="Disordered" evidence="8">
    <location>
        <begin position="68"/>
        <end position="91"/>
    </location>
</feature>
<proteinExistence type="predicted"/>
<name>A0A336LZM2_CULSO</name>
<feature type="domain" description="C2H2-type" evidence="9">
    <location>
        <begin position="400"/>
        <end position="427"/>
    </location>
</feature>
<feature type="region of interest" description="Disordered" evidence="8">
    <location>
        <begin position="129"/>
        <end position="210"/>
    </location>
</feature>